<proteinExistence type="predicted"/>
<protein>
    <recommendedName>
        <fullName evidence="2">Calx-beta domain-containing protein</fullName>
    </recommendedName>
</protein>
<gene>
    <name evidence="1" type="ORF">LCGC14_0333350</name>
</gene>
<dbReference type="InterPro" id="IPR038081">
    <property type="entry name" value="CalX-like_sf"/>
</dbReference>
<evidence type="ECO:0008006" key="2">
    <source>
        <dbReference type="Google" id="ProtNLM"/>
    </source>
</evidence>
<dbReference type="EMBL" id="LAZR01000236">
    <property type="protein sequence ID" value="KKN80142.1"/>
    <property type="molecule type" value="Genomic_DNA"/>
</dbReference>
<organism evidence="1">
    <name type="scientific">marine sediment metagenome</name>
    <dbReference type="NCBI Taxonomy" id="412755"/>
    <lineage>
        <taxon>unclassified sequences</taxon>
        <taxon>metagenomes</taxon>
        <taxon>ecological metagenomes</taxon>
    </lineage>
</organism>
<evidence type="ECO:0000313" key="1">
    <source>
        <dbReference type="EMBL" id="KKN80142.1"/>
    </source>
</evidence>
<comment type="caution">
    <text evidence="1">The sequence shown here is derived from an EMBL/GenBank/DDBJ whole genome shotgun (WGS) entry which is preliminary data.</text>
</comment>
<reference evidence="1" key="1">
    <citation type="journal article" date="2015" name="Nature">
        <title>Complex archaea that bridge the gap between prokaryotes and eukaryotes.</title>
        <authorList>
            <person name="Spang A."/>
            <person name="Saw J.H."/>
            <person name="Jorgensen S.L."/>
            <person name="Zaremba-Niedzwiedzka K."/>
            <person name="Martijn J."/>
            <person name="Lind A.E."/>
            <person name="van Eijk R."/>
            <person name="Schleper C."/>
            <person name="Guy L."/>
            <person name="Ettema T.J."/>
        </authorList>
    </citation>
    <scope>NUCLEOTIDE SEQUENCE</scope>
</reference>
<accession>A0A0F9TYS6</accession>
<dbReference type="Gene3D" id="2.60.40.2030">
    <property type="match status" value="1"/>
</dbReference>
<name>A0A0F9TYS6_9ZZZZ</name>
<dbReference type="AlphaFoldDB" id="A0A0F9TYS6"/>
<dbReference type="PROSITE" id="PS51257">
    <property type="entry name" value="PROKAR_LIPOPROTEIN"/>
    <property type="match status" value="1"/>
</dbReference>
<sequence>MIMKKYILIIAVLFAFVSCEEESIVFDKENGQTGVSFATTAYNVSVPTEGLGIEVPVNVTTVSTTDRTFDVSVDDATVGGAANYAVGSVTIPAGEYTGILNVSLNFDPLTEGEVYSLIVNLTAPAGGVAFDETLEIEYFKEIICNDIVVTVNTDLYGEETSWEITDADGTVVAAAGPFGRGVETHVEEVFLEDGCYTFTIFDAYGDGQVDGTVTGNYTITCSILNVLDGGGAFGASEAKEFCINQ</sequence>